<dbReference type="Pfam" id="PF06985">
    <property type="entry name" value="HET"/>
    <property type="match status" value="1"/>
</dbReference>
<feature type="domain" description="Heterokaryon incompatibility" evidence="1">
    <location>
        <begin position="52"/>
        <end position="171"/>
    </location>
</feature>
<dbReference type="AlphaFoldDB" id="A0A0N1HC98"/>
<sequence>MTIEASEWTSSDWAPLPTLHSIRLLRVTLTDEVPIELDISLRVVDLNDNPTYNCLSYTWGNPLMNDTNHYADHRVLCNNKWTYVGYNLFEALRTLTELDAQHTADIWVDKLSINQLDVEERSSQVRMMGRIYRGATNVLAWLGPADEDTAIAVQVIETLSQANIDNDKIHAWVLQEGWLAANLHFYCGNYHISFDTMADHHWNMHHMPWDHWHGRQRPSSDLARLQRETGNETYIYARSQINSIKNHRRMVRNADLKKAKPGDGLLYPLNIIGSIEMFQDHSGASNRGRFATDPRDMIFSTLSMSNYPHLIPDYSQSVRDTFTHIAKYVEEKSCFFGMGHIEDHSFRVRHDLPSWMADYTSVLRPSPFSSKGGFYRASGELGEVLKVVFDDTANDILAVKALHIDTVAQVEGTWADLMAGDAIAGYIDLVNKMPVTYKNGENRAEALWRTLIAGRPGNGPRPPDSSWTAFVREALFMLVIYSVTKSMYAAEFAPPTDTGTGHPRSLKDVLRIQTMLNKMRAISATDGTDVFPDPDAVNDFYSQQHQQVEDAIAMQDEPGSLLNMFPGAWEYYDALRNFLPYRRLFRTKSGYIGIAGQSLQAGDEVVLAQGSGQPWIVRHRPDSERYRFVAAAFLHGIMNGELVEDLKENAVRMELD</sequence>
<dbReference type="PANTHER" id="PTHR24148:SF64">
    <property type="entry name" value="HETEROKARYON INCOMPATIBILITY DOMAIN-CONTAINING PROTEIN"/>
    <property type="match status" value="1"/>
</dbReference>
<evidence type="ECO:0000259" key="1">
    <source>
        <dbReference type="Pfam" id="PF06985"/>
    </source>
</evidence>
<dbReference type="Pfam" id="PF26639">
    <property type="entry name" value="Het-6_barrel"/>
    <property type="match status" value="1"/>
</dbReference>
<dbReference type="OrthoDB" id="4106239at2759"/>
<dbReference type="GeneID" id="28740304"/>
<dbReference type="VEuPathDB" id="FungiDB:AB675_8010"/>
<gene>
    <name evidence="2" type="ORF">AB675_8010</name>
</gene>
<name>A0A0N1HC98_9EURO</name>
<dbReference type="EMBL" id="LFJN01000010">
    <property type="protein sequence ID" value="KPI41346.1"/>
    <property type="molecule type" value="Genomic_DNA"/>
</dbReference>
<dbReference type="Proteomes" id="UP000038010">
    <property type="component" value="Unassembled WGS sequence"/>
</dbReference>
<dbReference type="InterPro" id="IPR052895">
    <property type="entry name" value="HetReg/Transcr_Mod"/>
</dbReference>
<dbReference type="InterPro" id="IPR010730">
    <property type="entry name" value="HET"/>
</dbReference>
<reference evidence="2 3" key="1">
    <citation type="submission" date="2015-06" db="EMBL/GenBank/DDBJ databases">
        <title>Draft genome of the ant-associated black yeast Phialophora attae CBS 131958.</title>
        <authorList>
            <person name="Moreno L.F."/>
            <person name="Stielow B.J."/>
            <person name="de Hoog S."/>
            <person name="Vicente V.A."/>
            <person name="Weiss V.A."/>
            <person name="de Vries M."/>
            <person name="Cruz L.M."/>
            <person name="Souza E.M."/>
        </authorList>
    </citation>
    <scope>NUCLEOTIDE SEQUENCE [LARGE SCALE GENOMIC DNA]</scope>
    <source>
        <strain evidence="2 3">CBS 131958</strain>
    </source>
</reference>
<protein>
    <recommendedName>
        <fullName evidence="1">Heterokaryon incompatibility domain-containing protein</fullName>
    </recommendedName>
</protein>
<keyword evidence="3" id="KW-1185">Reference proteome</keyword>
<dbReference type="PANTHER" id="PTHR24148">
    <property type="entry name" value="ANKYRIN REPEAT DOMAIN-CONTAINING PROTEIN 39 HOMOLOG-RELATED"/>
    <property type="match status" value="1"/>
</dbReference>
<dbReference type="RefSeq" id="XP_018001309.1">
    <property type="nucleotide sequence ID" value="XM_018148424.1"/>
</dbReference>
<evidence type="ECO:0000313" key="2">
    <source>
        <dbReference type="EMBL" id="KPI41346.1"/>
    </source>
</evidence>
<dbReference type="STRING" id="1664694.A0A0N1HC98"/>
<organism evidence="2 3">
    <name type="scientific">Cyphellophora attinorum</name>
    <dbReference type="NCBI Taxonomy" id="1664694"/>
    <lineage>
        <taxon>Eukaryota</taxon>
        <taxon>Fungi</taxon>
        <taxon>Dikarya</taxon>
        <taxon>Ascomycota</taxon>
        <taxon>Pezizomycotina</taxon>
        <taxon>Eurotiomycetes</taxon>
        <taxon>Chaetothyriomycetidae</taxon>
        <taxon>Chaetothyriales</taxon>
        <taxon>Cyphellophoraceae</taxon>
        <taxon>Cyphellophora</taxon>
    </lineage>
</organism>
<comment type="caution">
    <text evidence="2">The sequence shown here is derived from an EMBL/GenBank/DDBJ whole genome shotgun (WGS) entry which is preliminary data.</text>
</comment>
<accession>A0A0N1HC98</accession>
<evidence type="ECO:0000313" key="3">
    <source>
        <dbReference type="Proteomes" id="UP000038010"/>
    </source>
</evidence>
<proteinExistence type="predicted"/>